<proteinExistence type="predicted"/>
<name>A0A0R0D3D4_9GAMM</name>
<sequence>MLIPDANQSAQLEAKYFSPLSTLQQLTQRSGSIAAQTGEVFDLIKPEQLHTFTCYIERNLAVCAFLLVRPAELLYCRPLGNGAFQHPSILHAQLDNKLGIQRQLQGLEMFYLRLGGMNTRCCPGHRGILCSTIYRAYEFTC</sequence>
<dbReference type="Proteomes" id="UP000051863">
    <property type="component" value="Unassembled WGS sequence"/>
</dbReference>
<keyword evidence="2" id="KW-1185">Reference proteome</keyword>
<comment type="caution">
    <text evidence="1">The sequence shown here is derived from an EMBL/GenBank/DDBJ whole genome shotgun (WGS) entry which is preliminary data.</text>
</comment>
<evidence type="ECO:0000313" key="2">
    <source>
        <dbReference type="Proteomes" id="UP000051863"/>
    </source>
</evidence>
<dbReference type="EMBL" id="LDJJ01000004">
    <property type="protein sequence ID" value="KRG72465.1"/>
    <property type="molecule type" value="Genomic_DNA"/>
</dbReference>
<gene>
    <name evidence="1" type="ORF">ABB27_00840</name>
</gene>
<evidence type="ECO:0000313" key="1">
    <source>
        <dbReference type="EMBL" id="KRG72465.1"/>
    </source>
</evidence>
<accession>A0A0R0D3D4</accession>
<dbReference type="AlphaFoldDB" id="A0A0R0D3D4"/>
<organism evidence="1 2">
    <name type="scientific">Stenotrophomonas terrae</name>
    <dbReference type="NCBI Taxonomy" id="405446"/>
    <lineage>
        <taxon>Bacteria</taxon>
        <taxon>Pseudomonadati</taxon>
        <taxon>Pseudomonadota</taxon>
        <taxon>Gammaproteobacteria</taxon>
        <taxon>Lysobacterales</taxon>
        <taxon>Lysobacteraceae</taxon>
        <taxon>Stenotrophomonas</taxon>
    </lineage>
</organism>
<reference evidence="1 2" key="1">
    <citation type="submission" date="2015-05" db="EMBL/GenBank/DDBJ databases">
        <title>Genome sequencing and analysis of members of genus Stenotrophomonas.</title>
        <authorList>
            <person name="Patil P.P."/>
            <person name="Midha S."/>
            <person name="Patil P.B."/>
        </authorList>
    </citation>
    <scope>NUCLEOTIDE SEQUENCE [LARGE SCALE GENOMIC DNA]</scope>
    <source>
        <strain evidence="1 2">DSM 18941</strain>
    </source>
</reference>
<protein>
    <submittedName>
        <fullName evidence="1">Uncharacterized protein</fullName>
    </submittedName>
</protein>